<proteinExistence type="predicted"/>
<feature type="transmembrane region" description="Helical" evidence="1">
    <location>
        <begin position="77"/>
        <end position="96"/>
    </location>
</feature>
<feature type="transmembrane region" description="Helical" evidence="1">
    <location>
        <begin position="129"/>
        <end position="146"/>
    </location>
</feature>
<evidence type="ECO:0008006" key="4">
    <source>
        <dbReference type="Google" id="ProtNLM"/>
    </source>
</evidence>
<evidence type="ECO:0000313" key="3">
    <source>
        <dbReference type="Proteomes" id="UP001430796"/>
    </source>
</evidence>
<dbReference type="RefSeq" id="WP_237054317.1">
    <property type="nucleotide sequence ID" value="NZ_JAKJPO010000004.1"/>
</dbReference>
<evidence type="ECO:0000256" key="1">
    <source>
        <dbReference type="SAM" id="Phobius"/>
    </source>
</evidence>
<accession>A0ABS9HUN1</accession>
<keyword evidence="1" id="KW-0812">Transmembrane</keyword>
<dbReference type="EMBL" id="JAKJPO010000004">
    <property type="protein sequence ID" value="MCF7221885.1"/>
    <property type="molecule type" value="Genomic_DNA"/>
</dbReference>
<keyword evidence="1" id="KW-1133">Transmembrane helix</keyword>
<keyword evidence="3" id="KW-1185">Reference proteome</keyword>
<feature type="transmembrane region" description="Helical" evidence="1">
    <location>
        <begin position="48"/>
        <end position="65"/>
    </location>
</feature>
<gene>
    <name evidence="2" type="ORF">L3V18_08830</name>
</gene>
<reference evidence="2" key="1">
    <citation type="submission" date="2022-01" db="EMBL/GenBank/DDBJ databases">
        <title>Lysobacter chinensis sp. nov., a bacterium isolated from cow dung compost.</title>
        <authorList>
            <person name="Liu Y."/>
        </authorList>
    </citation>
    <scope>NUCLEOTIDE SEQUENCE</scope>
    <source>
        <strain evidence="2">TLK-CK17</strain>
    </source>
</reference>
<sequence length="148" mass="15884">MPASVRQSPPEQTTPSRLQQQLRGGLLILLSVVALVMLWVLLNLYTGHLHSWMAVVAALDLAWMLRFGGWRRGGARALVGLAATALVVVVAQWFIIATQIGAQIGLTPLESALKLGIHHAWTLARLANGPWELGCIVVAALVAVLASR</sequence>
<reference evidence="2" key="2">
    <citation type="submission" date="2022-01" db="EMBL/GenBank/DDBJ databases">
        <authorList>
            <person name="Zhou L.Y."/>
        </authorList>
    </citation>
    <scope>NUCLEOTIDE SEQUENCE</scope>
    <source>
        <strain evidence="2">TLK-CK17</strain>
    </source>
</reference>
<feature type="transmembrane region" description="Helical" evidence="1">
    <location>
        <begin position="21"/>
        <end position="42"/>
    </location>
</feature>
<dbReference type="Proteomes" id="UP001430796">
    <property type="component" value="Unassembled WGS sequence"/>
</dbReference>
<comment type="caution">
    <text evidence="2">The sequence shown here is derived from an EMBL/GenBank/DDBJ whole genome shotgun (WGS) entry which is preliminary data.</text>
</comment>
<evidence type="ECO:0000313" key="2">
    <source>
        <dbReference type="EMBL" id="MCF7221885.1"/>
    </source>
</evidence>
<name>A0ABS9HUN1_9GAMM</name>
<keyword evidence="1" id="KW-0472">Membrane</keyword>
<organism evidence="2 3">
    <name type="scientific">Marilutibacter chinensis</name>
    <dbReference type="NCBI Taxonomy" id="2912247"/>
    <lineage>
        <taxon>Bacteria</taxon>
        <taxon>Pseudomonadati</taxon>
        <taxon>Pseudomonadota</taxon>
        <taxon>Gammaproteobacteria</taxon>
        <taxon>Lysobacterales</taxon>
        <taxon>Lysobacteraceae</taxon>
        <taxon>Marilutibacter</taxon>
    </lineage>
</organism>
<protein>
    <recommendedName>
        <fullName evidence="4">Transmembrane protein</fullName>
    </recommendedName>
</protein>